<evidence type="ECO:0000313" key="2">
    <source>
        <dbReference type="Proteomes" id="UP000824264"/>
    </source>
</evidence>
<dbReference type="GO" id="GO:0051604">
    <property type="term" value="P:protein maturation"/>
    <property type="evidence" value="ECO:0007669"/>
    <property type="project" value="TreeGrafter"/>
</dbReference>
<name>A0A9D1R2F8_9BACT</name>
<evidence type="ECO:0000313" key="1">
    <source>
        <dbReference type="EMBL" id="HIW79223.1"/>
    </source>
</evidence>
<dbReference type="GO" id="GO:0008199">
    <property type="term" value="F:ferric iron binding"/>
    <property type="evidence" value="ECO:0007669"/>
    <property type="project" value="TreeGrafter"/>
</dbReference>
<reference evidence="1" key="2">
    <citation type="submission" date="2021-04" db="EMBL/GenBank/DDBJ databases">
        <authorList>
            <person name="Gilroy R."/>
        </authorList>
    </citation>
    <scope>NUCLEOTIDE SEQUENCE</scope>
    <source>
        <strain evidence="1">ChiSxjej5B17-1746</strain>
    </source>
</reference>
<dbReference type="SUPFAM" id="SSF144020">
    <property type="entry name" value="FdhE-like"/>
    <property type="match status" value="1"/>
</dbReference>
<proteinExistence type="predicted"/>
<reference evidence="1" key="1">
    <citation type="journal article" date="2021" name="PeerJ">
        <title>Extensive microbial diversity within the chicken gut microbiome revealed by metagenomics and culture.</title>
        <authorList>
            <person name="Gilroy R."/>
            <person name="Ravi A."/>
            <person name="Getino M."/>
            <person name="Pursley I."/>
            <person name="Horton D.L."/>
            <person name="Alikhan N.F."/>
            <person name="Baker D."/>
            <person name="Gharbi K."/>
            <person name="Hall N."/>
            <person name="Watson M."/>
            <person name="Adriaenssens E.M."/>
            <person name="Foster-Nyarko E."/>
            <person name="Jarju S."/>
            <person name="Secka A."/>
            <person name="Antonio M."/>
            <person name="Oren A."/>
            <person name="Chaudhuri R.R."/>
            <person name="La Ragione R."/>
            <person name="Hildebrand F."/>
            <person name="Pallen M.J."/>
        </authorList>
    </citation>
    <scope>NUCLEOTIDE SEQUENCE</scope>
    <source>
        <strain evidence="1">ChiSxjej5B17-1746</strain>
    </source>
</reference>
<organism evidence="1 2">
    <name type="scientific">Candidatus Bilophila faecipullorum</name>
    <dbReference type="NCBI Taxonomy" id="2838482"/>
    <lineage>
        <taxon>Bacteria</taxon>
        <taxon>Pseudomonadati</taxon>
        <taxon>Thermodesulfobacteriota</taxon>
        <taxon>Desulfovibrionia</taxon>
        <taxon>Desulfovibrionales</taxon>
        <taxon>Desulfovibrionaceae</taxon>
        <taxon>Bilophila</taxon>
    </lineage>
</organism>
<protein>
    <submittedName>
        <fullName evidence="1">Formate dehydrogenase accessory protein FdhE</fullName>
    </submittedName>
</protein>
<dbReference type="PANTHER" id="PTHR37689">
    <property type="entry name" value="PROTEIN FDHE"/>
    <property type="match status" value="1"/>
</dbReference>
<dbReference type="GO" id="GO:0005829">
    <property type="term" value="C:cytosol"/>
    <property type="evidence" value="ECO:0007669"/>
    <property type="project" value="TreeGrafter"/>
</dbReference>
<dbReference type="EMBL" id="DXGI01000329">
    <property type="protein sequence ID" value="HIW79223.1"/>
    <property type="molecule type" value="Genomic_DNA"/>
</dbReference>
<comment type="caution">
    <text evidence="1">The sequence shown here is derived from an EMBL/GenBank/DDBJ whole genome shotgun (WGS) entry which is preliminary data.</text>
</comment>
<accession>A0A9D1R2F8</accession>
<sequence length="317" mass="34188">MVLSCQSVAESIAGILARRPVLEPVLKTFQPLLEARASLPAALAPLVREAGLRLPELQPEQAAEGRPLLFEAPLPGLGGLLRQAAESLLPLLMEQEAVAPYADRLRGFFLGGTAADSAPALTALAECVLRGDEMGWEKSAVGMGVPPEVLTFVFDFLLGPALRALADVSLEAGQEAPWDKEGVWKEGYCPVCGSFPSIGYLDRPVFEEKNAFLAGGGGKKRLHCSLCGTDWKFRRGACPACGEEGNGVMEVLRESGNAQGERLEWCTRCKTYCPGVDLRERDTVPDLDVLALGLVHLDMVAAEKKLRPLNPSFWNTF</sequence>
<dbReference type="Proteomes" id="UP000824264">
    <property type="component" value="Unassembled WGS sequence"/>
</dbReference>
<dbReference type="CDD" id="cd16341">
    <property type="entry name" value="FdhE"/>
    <property type="match status" value="1"/>
</dbReference>
<dbReference type="PANTHER" id="PTHR37689:SF1">
    <property type="entry name" value="PROTEIN FDHE"/>
    <property type="match status" value="1"/>
</dbReference>
<dbReference type="Gene3D" id="3.90.1670.10">
    <property type="entry name" value="FdhE-like domain"/>
    <property type="match status" value="1"/>
</dbReference>
<gene>
    <name evidence="1" type="ORF">H9874_08780</name>
</gene>
<dbReference type="AlphaFoldDB" id="A0A9D1R2F8"/>
<dbReference type="InterPro" id="IPR006452">
    <property type="entry name" value="Formate_DH_accessory"/>
</dbReference>
<dbReference type="InterPro" id="IPR024064">
    <property type="entry name" value="FdhE-like_sf"/>
</dbReference>